<feature type="region of interest" description="Disordered" evidence="1">
    <location>
        <begin position="177"/>
        <end position="232"/>
    </location>
</feature>
<feature type="chain" id="PRO_5008748028" evidence="2">
    <location>
        <begin position="24"/>
        <end position="335"/>
    </location>
</feature>
<evidence type="ECO:0000313" key="3">
    <source>
        <dbReference type="EMBL" id="SCL56807.1"/>
    </source>
</evidence>
<dbReference type="AlphaFoldDB" id="A0A1C6URW5"/>
<keyword evidence="4" id="KW-1185">Reference proteome</keyword>
<dbReference type="Proteomes" id="UP000198937">
    <property type="component" value="Unassembled WGS sequence"/>
</dbReference>
<reference evidence="3 4" key="1">
    <citation type="submission" date="2016-06" db="EMBL/GenBank/DDBJ databases">
        <authorList>
            <person name="Kjaerup R.B."/>
            <person name="Dalgaard T.S."/>
            <person name="Juul-Madsen H.R."/>
        </authorList>
    </citation>
    <scope>NUCLEOTIDE SEQUENCE [LARGE SCALE GENOMIC DNA]</scope>
    <source>
        <strain evidence="3 4">DSM 45577</strain>
    </source>
</reference>
<evidence type="ECO:0000313" key="4">
    <source>
        <dbReference type="Proteomes" id="UP000198937"/>
    </source>
</evidence>
<name>A0A1C6URW5_9ACTN</name>
<gene>
    <name evidence="3" type="ORF">GA0070617_3348</name>
</gene>
<dbReference type="PROSITE" id="PS51257">
    <property type="entry name" value="PROKAR_LIPOPROTEIN"/>
    <property type="match status" value="1"/>
</dbReference>
<proteinExistence type="predicted"/>
<dbReference type="OrthoDB" id="5184982at2"/>
<feature type="signal peptide" evidence="2">
    <location>
        <begin position="1"/>
        <end position="23"/>
    </location>
</feature>
<dbReference type="EMBL" id="FMIA01000002">
    <property type="protein sequence ID" value="SCL56807.1"/>
    <property type="molecule type" value="Genomic_DNA"/>
</dbReference>
<evidence type="ECO:0000256" key="1">
    <source>
        <dbReference type="SAM" id="MobiDB-lite"/>
    </source>
</evidence>
<protein>
    <submittedName>
        <fullName evidence="3">Uncharacterized protein</fullName>
    </submittedName>
</protein>
<feature type="compositionally biased region" description="Low complexity" evidence="1">
    <location>
        <begin position="179"/>
        <end position="232"/>
    </location>
</feature>
<evidence type="ECO:0000256" key="2">
    <source>
        <dbReference type="SAM" id="SignalP"/>
    </source>
</evidence>
<sequence length="335" mass="33835">MTKLPAVPVVVLLPLLLTTVACAARDDAGGGADGGPPAYPADAVVLRVDQVGGFVTPTMMLTRLPTVSVYGDGRVITEGPQIEIYPGPALPNVQVATIGADQVADLVDRARAAGVGSAADLGSPNVTDLPTTRFQLSGATGVEETEVEALLAGPEAETELTAAQRQARQRLRIFAESLTTPPTAEDAPPAGSPTVEGTPPVTPPTVEGAPPVTPPTVGDAPPATPPTVGGAEPVETTAYQATGLAVVAQPWVEPEGIAAPQVLAWPGPGLPGQEIGPSGDLGCVTVTGAALEQVRQAAAGANAATGWISDGRRWTLTFRPLLPDETDCASLTAAR</sequence>
<dbReference type="RefSeq" id="WP_091438866.1">
    <property type="nucleotide sequence ID" value="NZ_BMMJ01000005.1"/>
</dbReference>
<accession>A0A1C6URW5</accession>
<keyword evidence="2" id="KW-0732">Signal</keyword>
<organism evidence="3 4">
    <name type="scientific">Micromonospora yangpuensis</name>
    <dbReference type="NCBI Taxonomy" id="683228"/>
    <lineage>
        <taxon>Bacteria</taxon>
        <taxon>Bacillati</taxon>
        <taxon>Actinomycetota</taxon>
        <taxon>Actinomycetes</taxon>
        <taxon>Micromonosporales</taxon>
        <taxon>Micromonosporaceae</taxon>
        <taxon>Micromonospora</taxon>
    </lineage>
</organism>